<dbReference type="GO" id="GO:0016491">
    <property type="term" value="F:oxidoreductase activity"/>
    <property type="evidence" value="ECO:0007669"/>
    <property type="project" value="UniProtKB-KW"/>
</dbReference>
<evidence type="ECO:0000256" key="12">
    <source>
        <dbReference type="SAM" id="Phobius"/>
    </source>
</evidence>
<keyword evidence="7" id="KW-0408">Iron</keyword>
<sequence>MSPAATREAVAVRRAAVVALFVAFVHVVFGAIVRISGSGMGCKDRWPRCADPRTGQEYWFPPLDLPILVIEWTHRLLASVLIVAVGVLVTLAWRRRARVGGAGGALRASLLSLGLVLFAAGFGAVTVFTVNPPWATVVHKLIAASLLATLAATAVRAGGLGAAQATPGSGTPKAARGAAVAATLAIVVVTMGAFTAKIPDAAVACAGFPLCGDGSLGGGPQHVQLTHRVLAYLLVLHLIGLPFAFRKRGEALTVRRLAAIAAALGLLQVAWAAWMVLGGFPSHVRSLHQATGIAIWLATFTMAYVARRAADRRAPRAATSPSTLDAPRATLLEPAR</sequence>
<evidence type="ECO:0000256" key="7">
    <source>
        <dbReference type="ARBA" id="ARBA00023004"/>
    </source>
</evidence>
<accession>A0AA37V0F9</accession>
<keyword evidence="10" id="KW-1015">Disulfide bond</keyword>
<comment type="caution">
    <text evidence="13">The sequence shown here is derived from an EMBL/GenBank/DDBJ whole genome shotgun (WGS) entry which is preliminary data.</text>
</comment>
<dbReference type="GO" id="GO:0046872">
    <property type="term" value="F:metal ion binding"/>
    <property type="evidence" value="ECO:0007669"/>
    <property type="project" value="UniProtKB-KW"/>
</dbReference>
<comment type="subcellular location">
    <subcellularLocation>
        <location evidence="1">Membrane</location>
        <topology evidence="1">Multi-pass membrane protein</topology>
    </subcellularLocation>
</comment>
<keyword evidence="6" id="KW-0560">Oxidoreductase</keyword>
<evidence type="ECO:0000256" key="8">
    <source>
        <dbReference type="ARBA" id="ARBA00023133"/>
    </source>
</evidence>
<feature type="transmembrane region" description="Helical" evidence="12">
    <location>
        <begin position="72"/>
        <end position="93"/>
    </location>
</feature>
<organism evidence="13 14">
    <name type="scientific">Roseisolibacter agri</name>
    <dbReference type="NCBI Taxonomy" id="2014610"/>
    <lineage>
        <taxon>Bacteria</taxon>
        <taxon>Pseudomonadati</taxon>
        <taxon>Gemmatimonadota</taxon>
        <taxon>Gemmatimonadia</taxon>
        <taxon>Gemmatimonadales</taxon>
        <taxon>Gemmatimonadaceae</taxon>
        <taxon>Roseisolibacter</taxon>
    </lineage>
</organism>
<dbReference type="GO" id="GO:0006784">
    <property type="term" value="P:heme A biosynthetic process"/>
    <property type="evidence" value="ECO:0007669"/>
    <property type="project" value="InterPro"/>
</dbReference>
<feature type="transmembrane region" description="Helical" evidence="12">
    <location>
        <begin position="141"/>
        <end position="162"/>
    </location>
</feature>
<feature type="transmembrane region" description="Helical" evidence="12">
    <location>
        <begin position="174"/>
        <end position="194"/>
    </location>
</feature>
<evidence type="ECO:0000256" key="5">
    <source>
        <dbReference type="ARBA" id="ARBA00022989"/>
    </source>
</evidence>
<evidence type="ECO:0000256" key="2">
    <source>
        <dbReference type="ARBA" id="ARBA00022475"/>
    </source>
</evidence>
<evidence type="ECO:0000256" key="9">
    <source>
        <dbReference type="ARBA" id="ARBA00023136"/>
    </source>
</evidence>
<dbReference type="EMBL" id="BRXS01000001">
    <property type="protein sequence ID" value="GLC24400.1"/>
    <property type="molecule type" value="Genomic_DNA"/>
</dbReference>
<evidence type="ECO:0000313" key="13">
    <source>
        <dbReference type="EMBL" id="GLC24400.1"/>
    </source>
</evidence>
<gene>
    <name evidence="13" type="ORF">rosag_09130</name>
</gene>
<dbReference type="AlphaFoldDB" id="A0AA37V0F9"/>
<dbReference type="InterPro" id="IPR003780">
    <property type="entry name" value="COX15/CtaA_fam"/>
</dbReference>
<keyword evidence="4" id="KW-0479">Metal-binding</keyword>
<evidence type="ECO:0008006" key="15">
    <source>
        <dbReference type="Google" id="ProtNLM"/>
    </source>
</evidence>
<protein>
    <recommendedName>
        <fullName evidence="15">Heme A synthase</fullName>
    </recommendedName>
</protein>
<reference evidence="13" key="1">
    <citation type="submission" date="2022-08" db="EMBL/GenBank/DDBJ databases">
        <title>Draft genome sequencing of Roseisolibacter agri AW1220.</title>
        <authorList>
            <person name="Tobiishi Y."/>
            <person name="Tonouchi A."/>
        </authorList>
    </citation>
    <scope>NUCLEOTIDE SEQUENCE</scope>
    <source>
        <strain evidence="13">AW1220</strain>
    </source>
</reference>
<keyword evidence="5 12" id="KW-1133">Transmembrane helix</keyword>
<dbReference type="RefSeq" id="WP_284348850.1">
    <property type="nucleotide sequence ID" value="NZ_BRXS01000001.1"/>
</dbReference>
<feature type="transmembrane region" description="Helical" evidence="12">
    <location>
        <begin position="105"/>
        <end position="129"/>
    </location>
</feature>
<dbReference type="Proteomes" id="UP001161325">
    <property type="component" value="Unassembled WGS sequence"/>
</dbReference>
<feature type="transmembrane region" description="Helical" evidence="12">
    <location>
        <begin position="257"/>
        <end position="280"/>
    </location>
</feature>
<dbReference type="Pfam" id="PF02628">
    <property type="entry name" value="COX15-CtaA"/>
    <property type="match status" value="1"/>
</dbReference>
<feature type="transmembrane region" description="Helical" evidence="12">
    <location>
        <begin position="286"/>
        <end position="306"/>
    </location>
</feature>
<evidence type="ECO:0000256" key="1">
    <source>
        <dbReference type="ARBA" id="ARBA00004141"/>
    </source>
</evidence>
<dbReference type="PANTHER" id="PTHR35457">
    <property type="entry name" value="HEME A SYNTHASE"/>
    <property type="match status" value="1"/>
</dbReference>
<keyword evidence="9 12" id="KW-0472">Membrane</keyword>
<evidence type="ECO:0000256" key="3">
    <source>
        <dbReference type="ARBA" id="ARBA00022692"/>
    </source>
</evidence>
<dbReference type="GO" id="GO:0016020">
    <property type="term" value="C:membrane"/>
    <property type="evidence" value="ECO:0007669"/>
    <property type="project" value="UniProtKB-SubCell"/>
</dbReference>
<keyword evidence="2" id="KW-1003">Cell membrane</keyword>
<keyword evidence="14" id="KW-1185">Reference proteome</keyword>
<evidence type="ECO:0000256" key="6">
    <source>
        <dbReference type="ARBA" id="ARBA00023002"/>
    </source>
</evidence>
<proteinExistence type="predicted"/>
<evidence type="ECO:0000256" key="11">
    <source>
        <dbReference type="ARBA" id="ARBA00023444"/>
    </source>
</evidence>
<keyword evidence="8" id="KW-0350">Heme biosynthesis</keyword>
<keyword evidence="3 12" id="KW-0812">Transmembrane</keyword>
<evidence type="ECO:0000313" key="14">
    <source>
        <dbReference type="Proteomes" id="UP001161325"/>
    </source>
</evidence>
<dbReference type="InterPro" id="IPR050450">
    <property type="entry name" value="COX15/CtaA_HemeA_synthase"/>
</dbReference>
<evidence type="ECO:0000256" key="10">
    <source>
        <dbReference type="ARBA" id="ARBA00023157"/>
    </source>
</evidence>
<feature type="transmembrane region" description="Helical" evidence="12">
    <location>
        <begin position="229"/>
        <end position="245"/>
    </location>
</feature>
<evidence type="ECO:0000256" key="4">
    <source>
        <dbReference type="ARBA" id="ARBA00022723"/>
    </source>
</evidence>
<dbReference type="PANTHER" id="PTHR35457:SF1">
    <property type="entry name" value="HEME A SYNTHASE"/>
    <property type="match status" value="1"/>
</dbReference>
<comment type="pathway">
    <text evidence="11">Porphyrin-containing compound metabolism.</text>
</comment>
<name>A0AA37V0F9_9BACT</name>